<organism evidence="2 3">
    <name type="scientific">Deinococcus cellulosilyticus (strain DSM 18568 / NBRC 106333 / KACC 11606 / 5516J-15)</name>
    <dbReference type="NCBI Taxonomy" id="1223518"/>
    <lineage>
        <taxon>Bacteria</taxon>
        <taxon>Thermotogati</taxon>
        <taxon>Deinococcota</taxon>
        <taxon>Deinococci</taxon>
        <taxon>Deinococcales</taxon>
        <taxon>Deinococcaceae</taxon>
        <taxon>Deinococcus</taxon>
    </lineage>
</organism>
<proteinExistence type="predicted"/>
<dbReference type="RefSeq" id="WP_146892266.1">
    <property type="nucleotide sequence ID" value="NZ_BJXB01000083.1"/>
</dbReference>
<dbReference type="OrthoDB" id="55224at2"/>
<feature type="domain" description="Transposase IS4-like" evidence="1">
    <location>
        <begin position="92"/>
        <end position="311"/>
    </location>
</feature>
<comment type="caution">
    <text evidence="2">The sequence shown here is derived from an EMBL/GenBank/DDBJ whole genome shotgun (WGS) entry which is preliminary data.</text>
</comment>
<accession>A0A511NCY3</accession>
<evidence type="ECO:0000313" key="2">
    <source>
        <dbReference type="EMBL" id="GEM50201.1"/>
    </source>
</evidence>
<dbReference type="GO" id="GO:0004803">
    <property type="term" value="F:transposase activity"/>
    <property type="evidence" value="ECO:0007669"/>
    <property type="project" value="InterPro"/>
</dbReference>
<keyword evidence="3" id="KW-1185">Reference proteome</keyword>
<dbReference type="GO" id="GO:0006313">
    <property type="term" value="P:DNA transposition"/>
    <property type="evidence" value="ECO:0007669"/>
    <property type="project" value="InterPro"/>
</dbReference>
<dbReference type="InterPro" id="IPR012337">
    <property type="entry name" value="RNaseH-like_sf"/>
</dbReference>
<dbReference type="Pfam" id="PF01609">
    <property type="entry name" value="DDE_Tnp_1"/>
    <property type="match status" value="1"/>
</dbReference>
<name>A0A511NCY3_DEIC1</name>
<reference evidence="2 3" key="1">
    <citation type="submission" date="2019-07" db="EMBL/GenBank/DDBJ databases">
        <title>Whole genome shotgun sequence of Deinococcus cellulosilyticus NBRC 106333.</title>
        <authorList>
            <person name="Hosoyama A."/>
            <person name="Uohara A."/>
            <person name="Ohji S."/>
            <person name="Ichikawa N."/>
        </authorList>
    </citation>
    <scope>NUCLEOTIDE SEQUENCE [LARGE SCALE GENOMIC DNA]</scope>
    <source>
        <strain evidence="2 3">NBRC 106333</strain>
    </source>
</reference>
<evidence type="ECO:0000259" key="1">
    <source>
        <dbReference type="Pfam" id="PF01609"/>
    </source>
</evidence>
<sequence length="332" mass="38620">MKQYAKTFFHNLQQIFTPHQQQTFKALMVLFLAATGKPLPHSSKLKSESAISRFLNHYRWDTRELIRLSRQQITDVLQTYQGRRGRKHHLELIVDLTTLEKRGKFKGLPGWLHVLKNARGLHLIVLCVKIGPHCFPWNFRIWNGKGSKSPTVHALRMLQAFPKTLSNGFKVRVLADGGFDAAGFIVGVHQLGYSCIVGTRSTRKTTEGKKLNQYPFRTRTIYLKNVQQDQKPLPIYFSWVWLERNGRWEKRYVLSTEQMTPNNIRRTGRRRWTIEGVFKICKNRFGLHHFGQHSKMGVLRYLLLSLVAYVLSHVQLEGKERGFQTGGNWPAK</sequence>
<gene>
    <name evidence="2" type="ORF">DC3_58360</name>
</gene>
<dbReference type="AlphaFoldDB" id="A0A511NCY3"/>
<protein>
    <recommendedName>
        <fullName evidence="1">Transposase IS4-like domain-containing protein</fullName>
    </recommendedName>
</protein>
<dbReference type="GO" id="GO:0003677">
    <property type="term" value="F:DNA binding"/>
    <property type="evidence" value="ECO:0007669"/>
    <property type="project" value="InterPro"/>
</dbReference>
<dbReference type="EMBL" id="BJXB01000083">
    <property type="protein sequence ID" value="GEM50201.1"/>
    <property type="molecule type" value="Genomic_DNA"/>
</dbReference>
<dbReference type="InterPro" id="IPR002559">
    <property type="entry name" value="Transposase_11"/>
</dbReference>
<dbReference type="SUPFAM" id="SSF53098">
    <property type="entry name" value="Ribonuclease H-like"/>
    <property type="match status" value="1"/>
</dbReference>
<dbReference type="Proteomes" id="UP000321306">
    <property type="component" value="Unassembled WGS sequence"/>
</dbReference>
<evidence type="ECO:0000313" key="3">
    <source>
        <dbReference type="Proteomes" id="UP000321306"/>
    </source>
</evidence>